<proteinExistence type="predicted"/>
<reference evidence="1" key="1">
    <citation type="submission" date="2010-01" db="EMBL/GenBank/DDBJ databases">
        <title>Genome fragments of uncultured bacteria from the North Pacific subtropical Gyre.</title>
        <authorList>
            <person name="Pham V.D."/>
            <person name="Delong E.F."/>
        </authorList>
    </citation>
    <scope>NUCLEOTIDE SEQUENCE</scope>
</reference>
<dbReference type="AlphaFoldDB" id="E7C8A1"/>
<sequence>MKTEVQPSELSDSTPTLSQVESVFSEFEQKLIEVSSATEMATSELLDSLDRALLLVDQLEVGPSSSDDDADPRDDLREELHTLVTVLQFQDIAKQQLGNASTVLEERMLRLAEVFDLSDGTLVDA</sequence>
<dbReference type="SUPFAM" id="SSF75708">
    <property type="entry name" value="Chemotaxis phosphatase CheZ"/>
    <property type="match status" value="1"/>
</dbReference>
<protein>
    <submittedName>
        <fullName evidence="1">Uncharacterized protein</fullName>
    </submittedName>
</protein>
<dbReference type="EMBL" id="GU568020">
    <property type="protein sequence ID" value="ADI23675.1"/>
    <property type="molecule type" value="Genomic_DNA"/>
</dbReference>
<organism evidence="1">
    <name type="scientific">uncultured Gemmatimonadales bacterium HF4000_15H13</name>
    <dbReference type="NCBI Taxonomy" id="723618"/>
    <lineage>
        <taxon>Bacteria</taxon>
        <taxon>Pseudomonadati</taxon>
        <taxon>Gemmatimonadota</taxon>
        <taxon>Gemmatimonadia</taxon>
        <taxon>Gemmatimonadales</taxon>
        <taxon>environmental samples</taxon>
    </lineage>
</organism>
<accession>E7C8A1</accession>
<name>E7C8A1_9BACT</name>
<evidence type="ECO:0000313" key="1">
    <source>
        <dbReference type="EMBL" id="ADI23675.1"/>
    </source>
</evidence>